<proteinExistence type="predicted"/>
<gene>
    <name evidence="1" type="ORF">PV327_005105</name>
</gene>
<comment type="caution">
    <text evidence="1">The sequence shown here is derived from an EMBL/GenBank/DDBJ whole genome shotgun (WGS) entry which is preliminary data.</text>
</comment>
<dbReference type="EMBL" id="JAQQBR010000003">
    <property type="protein sequence ID" value="KAK0179346.1"/>
    <property type="molecule type" value="Genomic_DNA"/>
</dbReference>
<keyword evidence="2" id="KW-1185">Reference proteome</keyword>
<dbReference type="AlphaFoldDB" id="A0AA39G154"/>
<evidence type="ECO:0000313" key="2">
    <source>
        <dbReference type="Proteomes" id="UP001168972"/>
    </source>
</evidence>
<sequence length="216" mass="24667">MKIHNEPMPLQFLIRKAFPDLLPDIEKSSIKNSEIYQKLEYDLLANENIMLTTSGFELIVDQPDNSMIKCCEMLKVSSVTFKWAQVIATNSWDGQRSNVIRTSVESTDHWRDETISGSLAYKKFRALINAFNCGVRKYSTSIELSNAKHKCFNNMKIQFLFNLNSVPISEFPLIGGIGTLKALFLRMIDLTTLNCNIDNRVVALSISQRCDIYKLL</sequence>
<reference evidence="1" key="1">
    <citation type="journal article" date="2023" name="bioRxiv">
        <title>Scaffold-level genome assemblies of two parasitoid biocontrol wasps reveal the parthenogenesis mechanism and an associated novel virus.</title>
        <authorList>
            <person name="Inwood S."/>
            <person name="Skelly J."/>
            <person name="Guhlin J."/>
            <person name="Harrop T."/>
            <person name="Goldson S."/>
            <person name="Dearden P."/>
        </authorList>
    </citation>
    <scope>NUCLEOTIDE SEQUENCE</scope>
    <source>
        <strain evidence="1">Lincoln</strain>
        <tissue evidence="1">Whole body</tissue>
    </source>
</reference>
<dbReference type="Proteomes" id="UP001168972">
    <property type="component" value="Unassembled WGS sequence"/>
</dbReference>
<name>A0AA39G154_MICHY</name>
<accession>A0AA39G154</accession>
<protein>
    <submittedName>
        <fullName evidence="1">Uncharacterized protein</fullName>
    </submittedName>
</protein>
<reference evidence="1" key="2">
    <citation type="submission" date="2023-03" db="EMBL/GenBank/DDBJ databases">
        <authorList>
            <person name="Inwood S.N."/>
            <person name="Skelly J.G."/>
            <person name="Guhlin J."/>
            <person name="Harrop T.W.R."/>
            <person name="Goldson S.G."/>
            <person name="Dearden P.K."/>
        </authorList>
    </citation>
    <scope>NUCLEOTIDE SEQUENCE</scope>
    <source>
        <strain evidence="1">Lincoln</strain>
        <tissue evidence="1">Whole body</tissue>
    </source>
</reference>
<evidence type="ECO:0000313" key="1">
    <source>
        <dbReference type="EMBL" id="KAK0179346.1"/>
    </source>
</evidence>
<organism evidence="1 2">
    <name type="scientific">Microctonus hyperodae</name>
    <name type="common">Parasitoid wasp</name>
    <dbReference type="NCBI Taxonomy" id="165561"/>
    <lineage>
        <taxon>Eukaryota</taxon>
        <taxon>Metazoa</taxon>
        <taxon>Ecdysozoa</taxon>
        <taxon>Arthropoda</taxon>
        <taxon>Hexapoda</taxon>
        <taxon>Insecta</taxon>
        <taxon>Pterygota</taxon>
        <taxon>Neoptera</taxon>
        <taxon>Endopterygota</taxon>
        <taxon>Hymenoptera</taxon>
        <taxon>Apocrita</taxon>
        <taxon>Ichneumonoidea</taxon>
        <taxon>Braconidae</taxon>
        <taxon>Euphorinae</taxon>
        <taxon>Microctonus</taxon>
    </lineage>
</organism>